<dbReference type="RefSeq" id="WP_167979387.1">
    <property type="nucleotide sequence ID" value="NZ_VSRL01000283.1"/>
</dbReference>
<dbReference type="InterPro" id="IPR011206">
    <property type="entry name" value="Citrate_lyase_beta/mcl1/mcl2"/>
</dbReference>
<feature type="domain" description="HpcH/HpaI aldolase/citrate lyase" evidence="4">
    <location>
        <begin position="101"/>
        <end position="197"/>
    </location>
</feature>
<dbReference type="Proteomes" id="UP001515943">
    <property type="component" value="Unassembled WGS sequence"/>
</dbReference>
<protein>
    <submittedName>
        <fullName evidence="5">CoA ester lyase</fullName>
    </submittedName>
</protein>
<dbReference type="Gene3D" id="3.20.20.60">
    <property type="entry name" value="Phosphoenolpyruvate-binding domains"/>
    <property type="match status" value="1"/>
</dbReference>
<organism evidence="5 6">
    <name type="scientific">Lentzea indica</name>
    <dbReference type="NCBI Taxonomy" id="2604800"/>
    <lineage>
        <taxon>Bacteria</taxon>
        <taxon>Bacillati</taxon>
        <taxon>Actinomycetota</taxon>
        <taxon>Actinomycetes</taxon>
        <taxon>Pseudonocardiales</taxon>
        <taxon>Pseudonocardiaceae</taxon>
        <taxon>Lentzea</taxon>
    </lineage>
</organism>
<proteinExistence type="predicted"/>
<dbReference type="PANTHER" id="PTHR32308">
    <property type="entry name" value="LYASE BETA SUBUNIT, PUTATIVE (AFU_ORTHOLOGUE AFUA_4G13030)-RELATED"/>
    <property type="match status" value="1"/>
</dbReference>
<sequence length="271" mass="28305">MNGRSFLFVPGDRPDRFPKAAASGADVVVFDLEDAVAVERKDEARDHVRAWLSDGNQAVVRINAAGTPWHDDDLAAVSVAAAVMVPKAEEPLDLGVPTIPLIETAAGVLNAVALCAAKSVLRPAFGSVDLAAQLGVDHRSHEALRHARSTVVLAAAAAGCGTPIDGVTTALDSPGALQADLEHAITLGFTAKLCVHPRQVEAVNRAFTPSPAQLEWARAVVAVAENGAVSVHDGEMVDRPVVVRARAFLAVRRLARDALVAGQESGIHSIE</sequence>
<evidence type="ECO:0000256" key="3">
    <source>
        <dbReference type="ARBA" id="ARBA00022842"/>
    </source>
</evidence>
<evidence type="ECO:0000313" key="5">
    <source>
        <dbReference type="EMBL" id="NKE62773.1"/>
    </source>
</evidence>
<keyword evidence="5" id="KW-0456">Lyase</keyword>
<evidence type="ECO:0000256" key="1">
    <source>
        <dbReference type="ARBA" id="ARBA00001946"/>
    </source>
</evidence>
<evidence type="ECO:0000259" key="4">
    <source>
        <dbReference type="Pfam" id="PF03328"/>
    </source>
</evidence>
<dbReference type="EMBL" id="VSRL01000283">
    <property type="protein sequence ID" value="NKE62773.1"/>
    <property type="molecule type" value="Genomic_DNA"/>
</dbReference>
<dbReference type="PANTHER" id="PTHR32308:SF10">
    <property type="entry name" value="CITRATE LYASE SUBUNIT BETA"/>
    <property type="match status" value="1"/>
</dbReference>
<evidence type="ECO:0000313" key="6">
    <source>
        <dbReference type="Proteomes" id="UP001515943"/>
    </source>
</evidence>
<reference evidence="5 6" key="1">
    <citation type="submission" date="2019-08" db="EMBL/GenBank/DDBJ databases">
        <title>Lentzea from Indian Himalayas.</title>
        <authorList>
            <person name="Mandal S."/>
            <person name="Mallick Gupta A."/>
            <person name="Maiti P.K."/>
            <person name="Sarkar J."/>
            <person name="Mandal S."/>
        </authorList>
    </citation>
    <scope>NUCLEOTIDE SEQUENCE [LARGE SCALE GENOMIC DNA]</scope>
    <source>
        <strain evidence="5 6">PSKA42</strain>
    </source>
</reference>
<keyword evidence="2" id="KW-0479">Metal-binding</keyword>
<comment type="caution">
    <text evidence="5">The sequence shown here is derived from an EMBL/GenBank/DDBJ whole genome shotgun (WGS) entry which is preliminary data.</text>
</comment>
<feature type="domain" description="HpcH/HpaI aldolase/citrate lyase" evidence="4">
    <location>
        <begin position="4"/>
        <end position="93"/>
    </location>
</feature>
<keyword evidence="3" id="KW-0460">Magnesium</keyword>
<evidence type="ECO:0000256" key="2">
    <source>
        <dbReference type="ARBA" id="ARBA00022723"/>
    </source>
</evidence>
<dbReference type="PIRSF" id="PIRSF015582">
    <property type="entry name" value="Cit_lyase_B"/>
    <property type="match status" value="1"/>
</dbReference>
<accession>A0ABX1FWI7</accession>
<dbReference type="SUPFAM" id="SSF51621">
    <property type="entry name" value="Phosphoenolpyruvate/pyruvate domain"/>
    <property type="match status" value="1"/>
</dbReference>
<comment type="cofactor">
    <cofactor evidence="1">
        <name>Mg(2+)</name>
        <dbReference type="ChEBI" id="CHEBI:18420"/>
    </cofactor>
</comment>
<dbReference type="InterPro" id="IPR040442">
    <property type="entry name" value="Pyrv_kinase-like_dom_sf"/>
</dbReference>
<keyword evidence="6" id="KW-1185">Reference proteome</keyword>
<dbReference type="InterPro" id="IPR005000">
    <property type="entry name" value="Aldolase/citrate-lyase_domain"/>
</dbReference>
<dbReference type="Pfam" id="PF03328">
    <property type="entry name" value="HpcH_HpaI"/>
    <property type="match status" value="2"/>
</dbReference>
<name>A0ABX1FWI7_9PSEU</name>
<gene>
    <name evidence="5" type="ORF">FXN61_41050</name>
</gene>
<dbReference type="GO" id="GO:0016829">
    <property type="term" value="F:lyase activity"/>
    <property type="evidence" value="ECO:0007669"/>
    <property type="project" value="UniProtKB-KW"/>
</dbReference>
<dbReference type="InterPro" id="IPR015813">
    <property type="entry name" value="Pyrv/PenolPyrv_kinase-like_dom"/>
</dbReference>